<dbReference type="InterPro" id="IPR016024">
    <property type="entry name" value="ARM-type_fold"/>
</dbReference>
<reference evidence="1 2" key="1">
    <citation type="journal article" date="2016" name="Nat. Commun.">
        <title>Ectomycorrhizal ecology is imprinted in the genome of the dominant symbiotic fungus Cenococcum geophilum.</title>
        <authorList>
            <consortium name="DOE Joint Genome Institute"/>
            <person name="Peter M."/>
            <person name="Kohler A."/>
            <person name="Ohm R.A."/>
            <person name="Kuo A."/>
            <person name="Krutzmann J."/>
            <person name="Morin E."/>
            <person name="Arend M."/>
            <person name="Barry K.W."/>
            <person name="Binder M."/>
            <person name="Choi C."/>
            <person name="Clum A."/>
            <person name="Copeland A."/>
            <person name="Grisel N."/>
            <person name="Haridas S."/>
            <person name="Kipfer T."/>
            <person name="LaButti K."/>
            <person name="Lindquist E."/>
            <person name="Lipzen A."/>
            <person name="Maire R."/>
            <person name="Meier B."/>
            <person name="Mihaltcheva S."/>
            <person name="Molinier V."/>
            <person name="Murat C."/>
            <person name="Poggeler S."/>
            <person name="Quandt C.A."/>
            <person name="Sperisen C."/>
            <person name="Tritt A."/>
            <person name="Tisserant E."/>
            <person name="Crous P.W."/>
            <person name="Henrissat B."/>
            <person name="Nehls U."/>
            <person name="Egli S."/>
            <person name="Spatafora J.W."/>
            <person name="Grigoriev I.V."/>
            <person name="Martin F.M."/>
        </authorList>
    </citation>
    <scope>NUCLEOTIDE SEQUENCE [LARGE SCALE GENOMIC DNA]</scope>
    <source>
        <strain evidence="1 2">CBS 207.34</strain>
    </source>
</reference>
<name>A0A8E2F195_9PEZI</name>
<protein>
    <submittedName>
        <fullName evidence="1">ARM repeat-containing protein</fullName>
    </submittedName>
</protein>
<evidence type="ECO:0000313" key="2">
    <source>
        <dbReference type="Proteomes" id="UP000250140"/>
    </source>
</evidence>
<gene>
    <name evidence="1" type="ORF">AOQ84DRAFT_317926</name>
</gene>
<dbReference type="Proteomes" id="UP000250140">
    <property type="component" value="Unassembled WGS sequence"/>
</dbReference>
<dbReference type="PANTHER" id="PTHR10957">
    <property type="entry name" value="RAP1 GTPASE-GDP DISSOCIATION STIMULATOR 1"/>
    <property type="match status" value="1"/>
</dbReference>
<dbReference type="SUPFAM" id="SSF48371">
    <property type="entry name" value="ARM repeat"/>
    <property type="match status" value="1"/>
</dbReference>
<evidence type="ECO:0000313" key="1">
    <source>
        <dbReference type="EMBL" id="OCL08740.1"/>
    </source>
</evidence>
<keyword evidence="2" id="KW-1185">Reference proteome</keyword>
<dbReference type="GO" id="GO:0005085">
    <property type="term" value="F:guanyl-nucleotide exchange factor activity"/>
    <property type="evidence" value="ECO:0007669"/>
    <property type="project" value="InterPro"/>
</dbReference>
<sequence length="627" mass="69581">MSRFGGNPDEFLSVLKQYLAADVGEDYHDLKEVPRKLTEFEPPGHPYVSKEAVELLGTAVGNNKDWQTPFKQAGVLEYVLQQLDPLQTPIELATQYLRVIGNCVADNDDNRNAVLPSLEKLVDCLERRSLAPIALAVILNLCNDFEAGQNEAARLRLDSTICEYMVSNKIPPGGVDYAVDILTWTTTALSPSEIRDASSFKTLSQVLDLALSYDEEHYHDYVAVCLHYLQDSELQTKAARPEILGRVFDLLLDYEYRLQPEELQEAFQALNSHIDPSRLNPGGHDFVVTQLVNSLTAISATDDFVKLYTPRTPLIKKVESRLLSLAVTPSTVCACIMLGNIAVSNEVSINMVEDMSLHVTLIGILSARKEAALLYAAAGFIRHLAFPEENRRVLGEAGLIETCCHLLLNQDPAVRGEAAAIVCKLVTDNFENIEQIIYENMPEDITPAELPGATPPIHPTILYHIITQSQLPTTPLPSRSMKPATIELGRAIVAILRYLHRSDTSHDVEPVLRQMYKTPFVAKPLTQLFRQRFYAEARSEGLLGLGLMAQSHEGVMCIVDTIKEDGSLLDSLKEILEGKKEIQSQNAGHFTRDQQNALMLVHGLSQNGAHLMDSHMAEKVGAMRVTH</sequence>
<accession>A0A8E2F195</accession>
<dbReference type="InterPro" id="IPR011989">
    <property type="entry name" value="ARM-like"/>
</dbReference>
<dbReference type="InterPro" id="IPR040144">
    <property type="entry name" value="RAP1GDS1"/>
</dbReference>
<dbReference type="AlphaFoldDB" id="A0A8E2F195"/>
<dbReference type="EMBL" id="KV749599">
    <property type="protein sequence ID" value="OCL08740.1"/>
    <property type="molecule type" value="Genomic_DNA"/>
</dbReference>
<dbReference type="Gene3D" id="1.25.10.10">
    <property type="entry name" value="Leucine-rich Repeat Variant"/>
    <property type="match status" value="2"/>
</dbReference>
<dbReference type="OrthoDB" id="26149at2759"/>
<proteinExistence type="predicted"/>
<organism evidence="1 2">
    <name type="scientific">Glonium stellatum</name>
    <dbReference type="NCBI Taxonomy" id="574774"/>
    <lineage>
        <taxon>Eukaryota</taxon>
        <taxon>Fungi</taxon>
        <taxon>Dikarya</taxon>
        <taxon>Ascomycota</taxon>
        <taxon>Pezizomycotina</taxon>
        <taxon>Dothideomycetes</taxon>
        <taxon>Pleosporomycetidae</taxon>
        <taxon>Gloniales</taxon>
        <taxon>Gloniaceae</taxon>
        <taxon>Glonium</taxon>
    </lineage>
</organism>